<protein>
    <submittedName>
        <fullName evidence="1">Uncharacterized protein</fullName>
    </submittedName>
</protein>
<evidence type="ECO:0000313" key="2">
    <source>
        <dbReference type="Proteomes" id="UP001202328"/>
    </source>
</evidence>
<accession>A0AAD4SUM3</accession>
<evidence type="ECO:0000313" key="1">
    <source>
        <dbReference type="EMBL" id="KAI3919942.1"/>
    </source>
</evidence>
<keyword evidence="2" id="KW-1185">Reference proteome</keyword>
<gene>
    <name evidence="1" type="ORF">MKW98_001198</name>
</gene>
<dbReference type="AlphaFoldDB" id="A0AAD4SUM3"/>
<sequence>MFGQVIDWTDIKEIVTVVLSAYWTGHSSRLHDKQLLRVRCIRYCSLPCTSFVQDKLRRNPNRHSRKDLTIQAIANSKWKF</sequence>
<dbReference type="EMBL" id="JAJJMB010008870">
    <property type="protein sequence ID" value="KAI3919942.1"/>
    <property type="molecule type" value="Genomic_DNA"/>
</dbReference>
<proteinExistence type="predicted"/>
<reference evidence="1" key="1">
    <citation type="submission" date="2022-04" db="EMBL/GenBank/DDBJ databases">
        <title>A functionally conserved STORR gene fusion in Papaver species that diverged 16.8 million years ago.</title>
        <authorList>
            <person name="Catania T."/>
        </authorList>
    </citation>
    <scope>NUCLEOTIDE SEQUENCE</scope>
    <source>
        <strain evidence="1">S-188037</strain>
    </source>
</reference>
<name>A0AAD4SUM3_9MAGN</name>
<dbReference type="Proteomes" id="UP001202328">
    <property type="component" value="Unassembled WGS sequence"/>
</dbReference>
<organism evidence="1 2">
    <name type="scientific">Papaver atlanticum</name>
    <dbReference type="NCBI Taxonomy" id="357466"/>
    <lineage>
        <taxon>Eukaryota</taxon>
        <taxon>Viridiplantae</taxon>
        <taxon>Streptophyta</taxon>
        <taxon>Embryophyta</taxon>
        <taxon>Tracheophyta</taxon>
        <taxon>Spermatophyta</taxon>
        <taxon>Magnoliopsida</taxon>
        <taxon>Ranunculales</taxon>
        <taxon>Papaveraceae</taxon>
        <taxon>Papaveroideae</taxon>
        <taxon>Papaver</taxon>
    </lineage>
</organism>
<comment type="caution">
    <text evidence="1">The sequence shown here is derived from an EMBL/GenBank/DDBJ whole genome shotgun (WGS) entry which is preliminary data.</text>
</comment>